<dbReference type="Proteomes" id="UP000008635">
    <property type="component" value="Chromosome"/>
</dbReference>
<dbReference type="PANTHER" id="PTHR43031:SF1">
    <property type="entry name" value="PYRIDINE NUCLEOTIDE-DISULPHIDE OXIDOREDUCTASE"/>
    <property type="match status" value="1"/>
</dbReference>
<dbReference type="InterPro" id="IPR036873">
    <property type="entry name" value="Rhodanese-like_dom_sf"/>
</dbReference>
<accession>E8U7M0</accession>
<organism evidence="2 3">
    <name type="scientific">Deinococcus maricopensis (strain DSM 21211 / LMG 22137 / NRRL B-23946 / LB-34)</name>
    <dbReference type="NCBI Taxonomy" id="709986"/>
    <lineage>
        <taxon>Bacteria</taxon>
        <taxon>Thermotogati</taxon>
        <taxon>Deinococcota</taxon>
        <taxon>Deinococci</taxon>
        <taxon>Deinococcales</taxon>
        <taxon>Deinococcaceae</taxon>
        <taxon>Deinococcus</taxon>
    </lineage>
</organism>
<dbReference type="STRING" id="709986.Deima_1410"/>
<gene>
    <name evidence="2" type="ordered locus">Deima_1410</name>
</gene>
<protein>
    <submittedName>
        <fullName evidence="2">Rhodanese-like protein</fullName>
    </submittedName>
</protein>
<keyword evidence="3" id="KW-1185">Reference proteome</keyword>
<proteinExistence type="predicted"/>
<dbReference type="PANTHER" id="PTHR43031">
    <property type="entry name" value="FAD-DEPENDENT OXIDOREDUCTASE"/>
    <property type="match status" value="1"/>
</dbReference>
<name>E8U7M0_DEIML</name>
<feature type="domain" description="Rhodanese" evidence="1">
    <location>
        <begin position="17"/>
        <end position="105"/>
    </location>
</feature>
<dbReference type="Pfam" id="PF00581">
    <property type="entry name" value="Rhodanese"/>
    <property type="match status" value="1"/>
</dbReference>
<dbReference type="CDD" id="cd00158">
    <property type="entry name" value="RHOD"/>
    <property type="match status" value="1"/>
</dbReference>
<reference evidence="2 3" key="1">
    <citation type="journal article" date="2011" name="Stand. Genomic Sci.">
        <title>Complete genome sequence of Deinococcus maricopensis type strain (LB-34).</title>
        <authorList>
            <person name="Pukall R."/>
            <person name="Zeytun A."/>
            <person name="Lucas S."/>
            <person name="Lapidus A."/>
            <person name="Hammon N."/>
            <person name="Deshpande S."/>
            <person name="Nolan M."/>
            <person name="Cheng J.F."/>
            <person name="Pitluck S."/>
            <person name="Liolios K."/>
            <person name="Pagani I."/>
            <person name="Mikhailova N."/>
            <person name="Ivanova N."/>
            <person name="Mavromatis K."/>
            <person name="Pati A."/>
            <person name="Tapia R."/>
            <person name="Han C."/>
            <person name="Goodwin L."/>
            <person name="Chen A."/>
            <person name="Palaniappan K."/>
            <person name="Land M."/>
            <person name="Hauser L."/>
            <person name="Chang Y.J."/>
            <person name="Jeffries C.D."/>
            <person name="Brambilla E.M."/>
            <person name="Rohde M."/>
            <person name="Goker M."/>
            <person name="Detter J.C."/>
            <person name="Woyke T."/>
            <person name="Bristow J."/>
            <person name="Eisen J.A."/>
            <person name="Markowitz V."/>
            <person name="Hugenholtz P."/>
            <person name="Kyrpides N.C."/>
            <person name="Klenk H.P."/>
        </authorList>
    </citation>
    <scope>NUCLEOTIDE SEQUENCE [LARGE SCALE GENOMIC DNA]</scope>
    <source>
        <strain evidence="3">DSM 21211 / LMG 22137 / NRRL B-23946 / LB-34</strain>
    </source>
</reference>
<dbReference type="eggNOG" id="COG0607">
    <property type="taxonomic scope" value="Bacteria"/>
</dbReference>
<dbReference type="HOGENOM" id="CLU_089574_13_0_0"/>
<reference evidence="3" key="2">
    <citation type="submission" date="2011-01" db="EMBL/GenBank/DDBJ databases">
        <title>The complete genome of Deinococcus maricopensis DSM 21211.</title>
        <authorList>
            <consortium name="US DOE Joint Genome Institute (JGI-PGF)"/>
            <person name="Lucas S."/>
            <person name="Copeland A."/>
            <person name="Lapidus A."/>
            <person name="Goodwin L."/>
            <person name="Pitluck S."/>
            <person name="Kyrpides N."/>
            <person name="Mavromatis K."/>
            <person name="Pagani I."/>
            <person name="Ivanova N."/>
            <person name="Ovchinnikova G."/>
            <person name="Zeytun A."/>
            <person name="Detter J.C."/>
            <person name="Han C."/>
            <person name="Land M."/>
            <person name="Hauser L."/>
            <person name="Markowitz V."/>
            <person name="Cheng J.-F."/>
            <person name="Hugenholtz P."/>
            <person name="Woyke T."/>
            <person name="Wu D."/>
            <person name="Pukall R."/>
            <person name="Gehrich-Schroeter G."/>
            <person name="Brambilla E."/>
            <person name="Klenk H.-P."/>
            <person name="Eisen J.A."/>
        </authorList>
    </citation>
    <scope>NUCLEOTIDE SEQUENCE [LARGE SCALE GENOMIC DNA]</scope>
    <source>
        <strain evidence="3">DSM 21211 / LMG 22137 / NRRL B-23946 / LB-34</strain>
    </source>
</reference>
<dbReference type="SMART" id="SM00450">
    <property type="entry name" value="RHOD"/>
    <property type="match status" value="1"/>
</dbReference>
<evidence type="ECO:0000313" key="2">
    <source>
        <dbReference type="EMBL" id="ADV67059.1"/>
    </source>
</evidence>
<dbReference type="KEGG" id="dmr:Deima_1410"/>
<dbReference type="Gene3D" id="3.40.250.10">
    <property type="entry name" value="Rhodanese-like domain"/>
    <property type="match status" value="1"/>
</dbReference>
<dbReference type="EMBL" id="CP002454">
    <property type="protein sequence ID" value="ADV67059.1"/>
    <property type="molecule type" value="Genomic_DNA"/>
</dbReference>
<evidence type="ECO:0000313" key="3">
    <source>
        <dbReference type="Proteomes" id="UP000008635"/>
    </source>
</evidence>
<dbReference type="InterPro" id="IPR050229">
    <property type="entry name" value="GlpE_sulfurtransferase"/>
</dbReference>
<dbReference type="SUPFAM" id="SSF52821">
    <property type="entry name" value="Rhodanese/Cell cycle control phosphatase"/>
    <property type="match status" value="1"/>
</dbReference>
<dbReference type="InterPro" id="IPR001763">
    <property type="entry name" value="Rhodanese-like_dom"/>
</dbReference>
<sequence>MLWGMNELTPQQAYERVQAGALLVDVRENEEYADVHARGARLMPLSTFQQTYTDLPKDAEIVLICRSGARSGRATEFLASQGYGNVSNLTGGTLAWMDAGLPTGDAQ</sequence>
<dbReference type="AlphaFoldDB" id="E8U7M0"/>
<evidence type="ECO:0000259" key="1">
    <source>
        <dbReference type="PROSITE" id="PS50206"/>
    </source>
</evidence>
<dbReference type="PROSITE" id="PS50206">
    <property type="entry name" value="RHODANESE_3"/>
    <property type="match status" value="1"/>
</dbReference>